<name>A0A834MGP1_RHYFE</name>
<dbReference type="Proteomes" id="UP000625711">
    <property type="component" value="Unassembled WGS sequence"/>
</dbReference>
<accession>A0A834MGP1</accession>
<dbReference type="AlphaFoldDB" id="A0A834MGP1"/>
<keyword evidence="3" id="KW-1185">Reference proteome</keyword>
<sequence>MAIATIEEPVTRSTPALAPYGAAWRWPNVIYGSNNAALKLHQVSRTPPKPSAADSSITGESVSKNFAKLELSKKHQVGEREKEPEAVSDVSERERYDGKGPGARPQGPLLFGNFYRINILFSLFRWPSLRRSVGFGLFFDRFLLFV</sequence>
<comment type="caution">
    <text evidence="2">The sequence shown here is derived from an EMBL/GenBank/DDBJ whole genome shotgun (WGS) entry which is preliminary data.</text>
</comment>
<organism evidence="2 3">
    <name type="scientific">Rhynchophorus ferrugineus</name>
    <name type="common">Red palm weevil</name>
    <name type="synonym">Curculio ferrugineus</name>
    <dbReference type="NCBI Taxonomy" id="354439"/>
    <lineage>
        <taxon>Eukaryota</taxon>
        <taxon>Metazoa</taxon>
        <taxon>Ecdysozoa</taxon>
        <taxon>Arthropoda</taxon>
        <taxon>Hexapoda</taxon>
        <taxon>Insecta</taxon>
        <taxon>Pterygota</taxon>
        <taxon>Neoptera</taxon>
        <taxon>Endopterygota</taxon>
        <taxon>Coleoptera</taxon>
        <taxon>Polyphaga</taxon>
        <taxon>Cucujiformia</taxon>
        <taxon>Curculionidae</taxon>
        <taxon>Dryophthorinae</taxon>
        <taxon>Rhynchophorus</taxon>
    </lineage>
</organism>
<feature type="region of interest" description="Disordered" evidence="1">
    <location>
        <begin position="72"/>
        <end position="105"/>
    </location>
</feature>
<dbReference type="EMBL" id="JAACXV010000117">
    <property type="protein sequence ID" value="KAF7283316.1"/>
    <property type="molecule type" value="Genomic_DNA"/>
</dbReference>
<evidence type="ECO:0000313" key="2">
    <source>
        <dbReference type="EMBL" id="KAF7283316.1"/>
    </source>
</evidence>
<evidence type="ECO:0000256" key="1">
    <source>
        <dbReference type="SAM" id="MobiDB-lite"/>
    </source>
</evidence>
<reference evidence="2" key="1">
    <citation type="submission" date="2020-08" db="EMBL/GenBank/DDBJ databases">
        <title>Genome sequencing and assembly of the red palm weevil Rhynchophorus ferrugineus.</title>
        <authorList>
            <person name="Dias G.B."/>
            <person name="Bergman C.M."/>
            <person name="Manee M."/>
        </authorList>
    </citation>
    <scope>NUCLEOTIDE SEQUENCE</scope>
    <source>
        <strain evidence="2">AA-2017</strain>
        <tissue evidence="2">Whole larva</tissue>
    </source>
</reference>
<protein>
    <submittedName>
        <fullName evidence="2">Uncharacterized protein</fullName>
    </submittedName>
</protein>
<gene>
    <name evidence="2" type="ORF">GWI33_000947</name>
</gene>
<feature type="compositionally biased region" description="Basic and acidic residues" evidence="1">
    <location>
        <begin position="72"/>
        <end position="98"/>
    </location>
</feature>
<proteinExistence type="predicted"/>
<evidence type="ECO:0000313" key="3">
    <source>
        <dbReference type="Proteomes" id="UP000625711"/>
    </source>
</evidence>